<organism evidence="2 3">
    <name type="scientific">Virgisporangium aurantiacum</name>
    <dbReference type="NCBI Taxonomy" id="175570"/>
    <lineage>
        <taxon>Bacteria</taxon>
        <taxon>Bacillati</taxon>
        <taxon>Actinomycetota</taxon>
        <taxon>Actinomycetes</taxon>
        <taxon>Micromonosporales</taxon>
        <taxon>Micromonosporaceae</taxon>
        <taxon>Virgisporangium</taxon>
    </lineage>
</organism>
<accession>A0A8J3Z2Z9</accession>
<keyword evidence="2" id="KW-0378">Hydrolase</keyword>
<dbReference type="SUPFAM" id="SSF53474">
    <property type="entry name" value="alpha/beta-Hydrolases"/>
    <property type="match status" value="1"/>
</dbReference>
<evidence type="ECO:0000313" key="3">
    <source>
        <dbReference type="Proteomes" id="UP000612585"/>
    </source>
</evidence>
<dbReference type="EMBL" id="BOPG01000024">
    <property type="protein sequence ID" value="GIJ56354.1"/>
    <property type="molecule type" value="Genomic_DNA"/>
</dbReference>
<dbReference type="AlphaFoldDB" id="A0A8J3Z2Z9"/>
<gene>
    <name evidence="2" type="ORF">Vau01_038700</name>
</gene>
<proteinExistence type="predicted"/>
<keyword evidence="1" id="KW-0732">Signal</keyword>
<dbReference type="GO" id="GO:0016787">
    <property type="term" value="F:hydrolase activity"/>
    <property type="evidence" value="ECO:0007669"/>
    <property type="project" value="UniProtKB-KW"/>
</dbReference>
<dbReference type="RefSeq" id="WP_203994545.1">
    <property type="nucleotide sequence ID" value="NZ_BOPG01000024.1"/>
</dbReference>
<dbReference type="Proteomes" id="UP000612585">
    <property type="component" value="Unassembled WGS sequence"/>
</dbReference>
<sequence length="454" mass="47346">MRRSPVLRQLAVFVMLGAVLGAAPPAVAAPAPPAVAAAYSGALPNGTTWKADIPAGWNGTLLLYSHGYLPTFAGAPNLPQNAPDPQTAAALLAAGYGLTGSSYAAAGWALNTAPRDQLDTLAATIHAIGHRPRRVLAIGTSMGGLVTAKLAETAGGRIDGALATCGIVAGGAALNNYQLDAEFAIAQLLAPGEPITLAGYATLTEAFATTAALVAAVTRAQTTPAGRARVALAAAFHHAPSWLPGQPPPGDPDAVQRGQYEWLIRSLQFTTPARFDIETAVGGNAAWNRGVDYRRLLERSADRETVAAAYRAAGLDLRADLDQLTRTARVTADPSAVARIFATSVPFGGLRMPVLTVHTTADQLVPVQQEDAYRNAVRRAGRSALLRQAYVARPGHCAFTPAELVAAVLALDHRVGTGRWDGRTSADALQRAAQRLGDAAYTRFEPGRLLRETG</sequence>
<protein>
    <submittedName>
        <fullName evidence="2">Alpha/beta hydrolase</fullName>
    </submittedName>
</protein>
<comment type="caution">
    <text evidence="2">The sequence shown here is derived from an EMBL/GenBank/DDBJ whole genome shotgun (WGS) entry which is preliminary data.</text>
</comment>
<dbReference type="Gene3D" id="3.40.50.1820">
    <property type="entry name" value="alpha/beta hydrolase"/>
    <property type="match status" value="1"/>
</dbReference>
<feature type="signal peptide" evidence="1">
    <location>
        <begin position="1"/>
        <end position="28"/>
    </location>
</feature>
<evidence type="ECO:0000313" key="2">
    <source>
        <dbReference type="EMBL" id="GIJ56354.1"/>
    </source>
</evidence>
<keyword evidence="3" id="KW-1185">Reference proteome</keyword>
<name>A0A8J3Z2Z9_9ACTN</name>
<feature type="chain" id="PRO_5035301725" evidence="1">
    <location>
        <begin position="29"/>
        <end position="454"/>
    </location>
</feature>
<reference evidence="2" key="1">
    <citation type="submission" date="2021-01" db="EMBL/GenBank/DDBJ databases">
        <title>Whole genome shotgun sequence of Virgisporangium aurantiacum NBRC 16421.</title>
        <authorList>
            <person name="Komaki H."/>
            <person name="Tamura T."/>
        </authorList>
    </citation>
    <scope>NUCLEOTIDE SEQUENCE</scope>
    <source>
        <strain evidence="2">NBRC 16421</strain>
    </source>
</reference>
<dbReference type="InterPro" id="IPR029058">
    <property type="entry name" value="AB_hydrolase_fold"/>
</dbReference>
<evidence type="ECO:0000256" key="1">
    <source>
        <dbReference type="SAM" id="SignalP"/>
    </source>
</evidence>